<evidence type="ECO:0000313" key="2">
    <source>
        <dbReference type="Proteomes" id="UP000800093"/>
    </source>
</evidence>
<reference evidence="2" key="1">
    <citation type="journal article" date="2020" name="Stud. Mycol.">
        <title>101 Dothideomycetes genomes: A test case for predicting lifestyles and emergence of pathogens.</title>
        <authorList>
            <person name="Haridas S."/>
            <person name="Albert R."/>
            <person name="Binder M."/>
            <person name="Bloem J."/>
            <person name="LaButti K."/>
            <person name="Salamov A."/>
            <person name="Andreopoulos B."/>
            <person name="Baker S."/>
            <person name="Barry K."/>
            <person name="Bills G."/>
            <person name="Bluhm B."/>
            <person name="Cannon C."/>
            <person name="Castanera R."/>
            <person name="Culley D."/>
            <person name="Daum C."/>
            <person name="Ezra D."/>
            <person name="Gonzalez J."/>
            <person name="Henrissat B."/>
            <person name="Kuo A."/>
            <person name="Liang C."/>
            <person name="Lipzen A."/>
            <person name="Lutzoni F."/>
            <person name="Magnuson J."/>
            <person name="Mondo S."/>
            <person name="Nolan M."/>
            <person name="Ohm R."/>
            <person name="Pangilinan J."/>
            <person name="Park H.-J."/>
            <person name="Ramirez L."/>
            <person name="Alfaro M."/>
            <person name="Sun H."/>
            <person name="Tritt A."/>
            <person name="Yoshinaga Y."/>
            <person name="Zwiers L.-H."/>
            <person name="Turgeon B."/>
            <person name="Goodwin S."/>
            <person name="Spatafora J."/>
            <person name="Crous P."/>
            <person name="Grigoriev I."/>
        </authorList>
    </citation>
    <scope>NUCLEOTIDE SEQUENCE [LARGE SCALE GENOMIC DNA]</scope>
    <source>
        <strain evidence="2">CBS 304.66</strain>
    </source>
</reference>
<dbReference type="Proteomes" id="UP000800093">
    <property type="component" value="Unassembled WGS sequence"/>
</dbReference>
<name>A0A9P4KG21_9PLEO</name>
<proteinExistence type="predicted"/>
<dbReference type="AlphaFoldDB" id="A0A9P4KG21"/>
<gene>
    <name evidence="1" type="ORF">CC78DRAFT_577198</name>
</gene>
<keyword evidence="2" id="KW-1185">Reference proteome</keyword>
<comment type="caution">
    <text evidence="1">The sequence shown here is derived from an EMBL/GenBank/DDBJ whole genome shotgun (WGS) entry which is preliminary data.</text>
</comment>
<dbReference type="EMBL" id="ML986591">
    <property type="protein sequence ID" value="KAF2267486.1"/>
    <property type="molecule type" value="Genomic_DNA"/>
</dbReference>
<protein>
    <submittedName>
        <fullName evidence="1">Uncharacterized protein</fullName>
    </submittedName>
</protein>
<accession>A0A9P4KG21</accession>
<evidence type="ECO:0000313" key="1">
    <source>
        <dbReference type="EMBL" id="KAF2267486.1"/>
    </source>
</evidence>
<organism evidence="1 2">
    <name type="scientific">Lojkania enalia</name>
    <dbReference type="NCBI Taxonomy" id="147567"/>
    <lineage>
        <taxon>Eukaryota</taxon>
        <taxon>Fungi</taxon>
        <taxon>Dikarya</taxon>
        <taxon>Ascomycota</taxon>
        <taxon>Pezizomycotina</taxon>
        <taxon>Dothideomycetes</taxon>
        <taxon>Pleosporomycetidae</taxon>
        <taxon>Pleosporales</taxon>
        <taxon>Pleosporales incertae sedis</taxon>
        <taxon>Lojkania</taxon>
    </lineage>
</organism>
<sequence length="149" mass="16113">MALGALSEGATSAEIMSSPQLFQTNDRPSAPATYVAPLLTDCAGGGSDHCVVSEKRKKKRSREIGAPMLVKYRYDESSLKMSGGGIQLLKRQKLRLFPYRQIHDAVFLFVAPSADGTCHISPARPPIDRRLATAANLPELANHMFGSSP</sequence>